<dbReference type="PANTHER" id="PTHR16052:SF0">
    <property type="entry name" value="TBCC DOMAIN-CONTAINING PROTEIN 1"/>
    <property type="match status" value="1"/>
</dbReference>
<dbReference type="AlphaFoldDB" id="A0A0R3WIH2"/>
<evidence type="ECO:0000313" key="5">
    <source>
        <dbReference type="Proteomes" id="UP000274429"/>
    </source>
</evidence>
<evidence type="ECO:0000313" key="6">
    <source>
        <dbReference type="WBParaSite" id="TTAC_0000039701-mRNA-1"/>
    </source>
</evidence>
<dbReference type="Proteomes" id="UP000274429">
    <property type="component" value="Unassembled WGS sequence"/>
</dbReference>
<evidence type="ECO:0000256" key="2">
    <source>
        <dbReference type="SAM" id="MobiDB-lite"/>
    </source>
</evidence>
<evidence type="ECO:0000259" key="3">
    <source>
        <dbReference type="PROSITE" id="PS51329"/>
    </source>
</evidence>
<protein>
    <submittedName>
        <fullName evidence="6">C-CAP/cofactor C-like domain-containing protein</fullName>
    </submittedName>
</protein>
<evidence type="ECO:0000256" key="1">
    <source>
        <dbReference type="ARBA" id="ARBA00008848"/>
    </source>
</evidence>
<dbReference type="Gene3D" id="2.160.20.70">
    <property type="match status" value="1"/>
</dbReference>
<dbReference type="GO" id="GO:0031616">
    <property type="term" value="C:spindle pole centrosome"/>
    <property type="evidence" value="ECO:0007669"/>
    <property type="project" value="TreeGrafter"/>
</dbReference>
<dbReference type="InterPro" id="IPR039589">
    <property type="entry name" value="TBCC1"/>
</dbReference>
<dbReference type="InterPro" id="IPR017901">
    <property type="entry name" value="C-CAP_CF_C-like"/>
</dbReference>
<proteinExistence type="inferred from homology"/>
<dbReference type="Pfam" id="PF07986">
    <property type="entry name" value="TBCC"/>
    <property type="match status" value="1"/>
</dbReference>
<name>A0A0R3WIH2_HYDTA</name>
<organism evidence="6">
    <name type="scientific">Hydatigena taeniaeformis</name>
    <name type="common">Feline tapeworm</name>
    <name type="synonym">Taenia taeniaeformis</name>
    <dbReference type="NCBI Taxonomy" id="6205"/>
    <lineage>
        <taxon>Eukaryota</taxon>
        <taxon>Metazoa</taxon>
        <taxon>Spiralia</taxon>
        <taxon>Lophotrochozoa</taxon>
        <taxon>Platyhelminthes</taxon>
        <taxon>Cestoda</taxon>
        <taxon>Eucestoda</taxon>
        <taxon>Cyclophyllidea</taxon>
        <taxon>Taeniidae</taxon>
        <taxon>Hydatigera</taxon>
    </lineage>
</organism>
<reference evidence="6" key="1">
    <citation type="submission" date="2017-02" db="UniProtKB">
        <authorList>
            <consortium name="WormBaseParasite"/>
        </authorList>
    </citation>
    <scope>IDENTIFICATION</scope>
</reference>
<dbReference type="GO" id="GO:0051661">
    <property type="term" value="P:maintenance of centrosome location"/>
    <property type="evidence" value="ECO:0007669"/>
    <property type="project" value="TreeGrafter"/>
</dbReference>
<dbReference type="PANTHER" id="PTHR16052">
    <property type="entry name" value="TBCC DOMAIN-CONTAINING PROTEIN 1"/>
    <property type="match status" value="1"/>
</dbReference>
<gene>
    <name evidence="4" type="ORF">TTAC_LOCUS398</name>
</gene>
<dbReference type="STRING" id="6205.A0A0R3WIH2"/>
<dbReference type="InterPro" id="IPR016098">
    <property type="entry name" value="CAP/MinC_C"/>
</dbReference>
<dbReference type="EMBL" id="UYWX01000033">
    <property type="protein sequence ID" value="VDM16385.1"/>
    <property type="molecule type" value="Genomic_DNA"/>
</dbReference>
<dbReference type="PROSITE" id="PS51329">
    <property type="entry name" value="C_CAP_COFACTOR_C"/>
    <property type="match status" value="1"/>
</dbReference>
<dbReference type="WBParaSite" id="TTAC_0000039701-mRNA-1">
    <property type="protein sequence ID" value="TTAC_0000039701-mRNA-1"/>
    <property type="gene ID" value="TTAC_0000039701"/>
</dbReference>
<reference evidence="4 5" key="2">
    <citation type="submission" date="2018-11" db="EMBL/GenBank/DDBJ databases">
        <authorList>
            <consortium name="Pathogen Informatics"/>
        </authorList>
    </citation>
    <scope>NUCLEOTIDE SEQUENCE [LARGE SCALE GENOMIC DNA]</scope>
</reference>
<evidence type="ECO:0000313" key="4">
    <source>
        <dbReference type="EMBL" id="VDM16385.1"/>
    </source>
</evidence>
<sequence length="699" mass="77473">MQRVRTVVNTRTSGIQVIQCLRHSYAIWKHIACNKLNFTEEAAWAYFETCLIMSCPKMEYLMELESSLARISDLAEKESTRLQQSVDLYTFAIFLYATQINKLSLRSSAASVSGEWPGSPTKSLDVLTTSTAVRRFKNTSEQYQLQFITDYLVEILELLADSEPPGSSSSPISNGDKSIHFCALDALSFLFEGTVDRMSSIKSLRDILFDPLCISHVGYDKLAKTFSMRCLHSWIRANVCQCPFSVESCILNGTHIHWGKVSNITASLSTQPSKRRQKIATNVHQLPPSTGFRGNKIVAAEMLHKQFIARGSRLLKYATVRLHRATSSSIYLLAPLRCVALDQCRNSTIVLGPIESTLTLTDCEDCLIIAAARRVVVWASRRCTLHLLCATRPLLLQPPPITTSTVAVGTSAPHSCPPSPLSGVSRAQNGPGNEDIVFAPFHTTYPELRHHLDKAALNPAVNLWGKPLLFVFLALATPAVIQKCFNPYDKVSAGNDFWRSGPNHYQSNGIWGLLPPDNFFPFNIPLAPLTTNEEGRAVIQYADGGSVTSSTVNMRLKQKACDVCRGVIVDCDRGGDGSNGDFDMSGEDFDTPVKGATLLVPLPPVYAEAVNKRRAAYETWQQTIQRTNLTEDESVYLAKCIETQFQTWLVESGLLEELKVLDSASNASKVRQFRRSEVSEGGANYTTTPSSFPHFLHYH</sequence>
<feature type="domain" description="C-CAP/cofactor C-like" evidence="3">
    <location>
        <begin position="272"/>
        <end position="457"/>
    </location>
</feature>
<feature type="region of interest" description="Disordered" evidence="2">
    <location>
        <begin position="407"/>
        <end position="427"/>
    </location>
</feature>
<dbReference type="OrthoDB" id="427777at2759"/>
<accession>A0A0R3WIH2</accession>
<comment type="similarity">
    <text evidence="1">Belongs to the TBCC family.</text>
</comment>
<keyword evidence="5" id="KW-1185">Reference proteome</keyword>
<dbReference type="InterPro" id="IPR012945">
    <property type="entry name" value="Tubulin-bd_cofactor_C_dom"/>
</dbReference>
<dbReference type="GO" id="GO:0051684">
    <property type="term" value="P:maintenance of Golgi location"/>
    <property type="evidence" value="ECO:0007669"/>
    <property type="project" value="TreeGrafter"/>
</dbReference>